<dbReference type="Pfam" id="PF20258">
    <property type="entry name" value="tRNA_Me_trans_C"/>
    <property type="match status" value="1"/>
</dbReference>
<keyword evidence="4" id="KW-0819">tRNA processing</keyword>
<proteinExistence type="predicted"/>
<evidence type="ECO:0000256" key="4">
    <source>
        <dbReference type="ARBA" id="ARBA00022694"/>
    </source>
</evidence>
<evidence type="ECO:0000256" key="8">
    <source>
        <dbReference type="ARBA" id="ARBA00023157"/>
    </source>
</evidence>
<keyword evidence="3" id="KW-0808">Transferase</keyword>
<evidence type="ECO:0000259" key="10">
    <source>
        <dbReference type="Pfam" id="PF20258"/>
    </source>
</evidence>
<dbReference type="PANTHER" id="PTHR11933:SF5">
    <property type="entry name" value="MITOCHONDRIAL TRNA-SPECIFIC 2-THIOURIDYLASE 1"/>
    <property type="match status" value="1"/>
</dbReference>
<dbReference type="GO" id="GO:0103016">
    <property type="term" value="F:tRNA-uridine 2-sulfurtransferase activity"/>
    <property type="evidence" value="ECO:0007669"/>
    <property type="project" value="UniProtKB-EC"/>
</dbReference>
<dbReference type="GO" id="GO:0005524">
    <property type="term" value="F:ATP binding"/>
    <property type="evidence" value="ECO:0007669"/>
    <property type="project" value="UniProtKB-KW"/>
</dbReference>
<keyword evidence="8" id="KW-1015">Disulfide bond</keyword>
<evidence type="ECO:0000256" key="7">
    <source>
        <dbReference type="ARBA" id="ARBA00022884"/>
    </source>
</evidence>
<dbReference type="Pfam" id="PF20259">
    <property type="entry name" value="tRNA_Me_trans_M"/>
    <property type="match status" value="1"/>
</dbReference>
<feature type="domain" description="tRNA-specific 2-thiouridylase MnmA-like central" evidence="11">
    <location>
        <begin position="200"/>
        <end position="270"/>
    </location>
</feature>
<evidence type="ECO:0000256" key="2">
    <source>
        <dbReference type="ARBA" id="ARBA00022555"/>
    </source>
</evidence>
<evidence type="ECO:0000256" key="6">
    <source>
        <dbReference type="ARBA" id="ARBA00022840"/>
    </source>
</evidence>
<dbReference type="InterPro" id="IPR014729">
    <property type="entry name" value="Rossmann-like_a/b/a_fold"/>
</dbReference>
<evidence type="ECO:0000256" key="1">
    <source>
        <dbReference type="ARBA" id="ARBA00011949"/>
    </source>
</evidence>
<dbReference type="GO" id="GO:0000049">
    <property type="term" value="F:tRNA binding"/>
    <property type="evidence" value="ECO:0007669"/>
    <property type="project" value="UniProtKB-KW"/>
</dbReference>
<dbReference type="AlphaFoldDB" id="A0A9D1QBJ4"/>
<feature type="domain" description="tRNA-specific 2-thiouridylase MnmA-like C-terminal" evidence="10">
    <location>
        <begin position="297"/>
        <end position="355"/>
    </location>
</feature>
<dbReference type="EMBL" id="DXHL01000006">
    <property type="protein sequence ID" value="HIW10073.1"/>
    <property type="molecule type" value="Genomic_DNA"/>
</dbReference>
<keyword evidence="7" id="KW-0694">RNA-binding</keyword>
<dbReference type="GO" id="GO:0002143">
    <property type="term" value="P:tRNA wobble position uridine thiolation"/>
    <property type="evidence" value="ECO:0007669"/>
    <property type="project" value="TreeGrafter"/>
</dbReference>
<dbReference type="InterPro" id="IPR046885">
    <property type="entry name" value="MnmA-like_C"/>
</dbReference>
<evidence type="ECO:0000313" key="13">
    <source>
        <dbReference type="Proteomes" id="UP000823926"/>
    </source>
</evidence>
<keyword evidence="2" id="KW-0820">tRNA-binding</keyword>
<name>A0A9D1QBJ4_9BACT</name>
<reference evidence="12" key="1">
    <citation type="journal article" date="2021" name="PeerJ">
        <title>Extensive microbial diversity within the chicken gut microbiome revealed by metagenomics and culture.</title>
        <authorList>
            <person name="Gilroy R."/>
            <person name="Ravi A."/>
            <person name="Getino M."/>
            <person name="Pursley I."/>
            <person name="Horton D.L."/>
            <person name="Alikhan N.F."/>
            <person name="Baker D."/>
            <person name="Gharbi K."/>
            <person name="Hall N."/>
            <person name="Watson M."/>
            <person name="Adriaenssens E.M."/>
            <person name="Foster-Nyarko E."/>
            <person name="Jarju S."/>
            <person name="Secka A."/>
            <person name="Antonio M."/>
            <person name="Oren A."/>
            <person name="Chaudhuri R.R."/>
            <person name="La Ragione R."/>
            <person name="Hildebrand F."/>
            <person name="Pallen M.J."/>
        </authorList>
    </citation>
    <scope>NUCLEOTIDE SEQUENCE</scope>
    <source>
        <strain evidence="12">ChiBcec15-1070</strain>
    </source>
</reference>
<dbReference type="PANTHER" id="PTHR11933">
    <property type="entry name" value="TRNA 5-METHYLAMINOMETHYL-2-THIOURIDYLATE -METHYLTRANSFERASE"/>
    <property type="match status" value="1"/>
</dbReference>
<dbReference type="InterPro" id="IPR004506">
    <property type="entry name" value="MnmA-like"/>
</dbReference>
<sequence length="366" mass="41044">MTHPETDVLVALSGGMDSAAAVLFLREAGYRPRALFLDMLDDERARAQTRQTAQQVGVELTVEPCAERFQAEVVRHVLREHAAGRTPSPCTHCNPHIKWRLLVEAADRLGIRHIATGHYVQKETYKGHACFRRGIDPAKDQSYYLWEVPEAWIKRALLPLGGFTKEEVRRRLREQYGLEPLAAQRESMGICFTAGMRYEAFLRQALPPETMTPGEVTDTRGRVIGTHEGYPFYTAGQKRGFTLQPTVAQQGGTWAVQRVEARENRIVVCRPEELYSRTLWLSAWRAVSPAALFDHPEHLSVVVRGLGRNPQGGCILDVEESGLLRVTLTDDRAWAVMPGQPVVFYRGDCVVGGGILEHADYSDNGR</sequence>
<dbReference type="Proteomes" id="UP000823926">
    <property type="component" value="Unassembled WGS sequence"/>
</dbReference>
<keyword evidence="6" id="KW-0067">ATP-binding</keyword>
<comment type="catalytic activity">
    <reaction evidence="9">
        <text>S-sulfanyl-L-cysteinyl-[protein] + uridine(34) in tRNA + AH2 + ATP = 2-thiouridine(34) in tRNA + L-cysteinyl-[protein] + A + AMP + diphosphate + H(+)</text>
        <dbReference type="Rhea" id="RHEA:47032"/>
        <dbReference type="Rhea" id="RHEA-COMP:10131"/>
        <dbReference type="Rhea" id="RHEA-COMP:11726"/>
        <dbReference type="Rhea" id="RHEA-COMP:11727"/>
        <dbReference type="Rhea" id="RHEA-COMP:11728"/>
        <dbReference type="ChEBI" id="CHEBI:13193"/>
        <dbReference type="ChEBI" id="CHEBI:15378"/>
        <dbReference type="ChEBI" id="CHEBI:17499"/>
        <dbReference type="ChEBI" id="CHEBI:29950"/>
        <dbReference type="ChEBI" id="CHEBI:30616"/>
        <dbReference type="ChEBI" id="CHEBI:33019"/>
        <dbReference type="ChEBI" id="CHEBI:61963"/>
        <dbReference type="ChEBI" id="CHEBI:65315"/>
        <dbReference type="ChEBI" id="CHEBI:87170"/>
        <dbReference type="ChEBI" id="CHEBI:456215"/>
        <dbReference type="EC" id="2.8.1.13"/>
    </reaction>
</comment>
<evidence type="ECO:0000256" key="5">
    <source>
        <dbReference type="ARBA" id="ARBA00022741"/>
    </source>
</evidence>
<dbReference type="InterPro" id="IPR023382">
    <property type="entry name" value="MnmA-like_central_sf"/>
</dbReference>
<evidence type="ECO:0000256" key="3">
    <source>
        <dbReference type="ARBA" id="ARBA00022679"/>
    </source>
</evidence>
<gene>
    <name evidence="12" type="ORF">H9888_01095</name>
</gene>
<evidence type="ECO:0000256" key="9">
    <source>
        <dbReference type="ARBA" id="ARBA00051542"/>
    </source>
</evidence>
<evidence type="ECO:0000313" key="12">
    <source>
        <dbReference type="EMBL" id="HIW10073.1"/>
    </source>
</evidence>
<dbReference type="CDD" id="cd01998">
    <property type="entry name" value="MnmA_TRMU-like"/>
    <property type="match status" value="1"/>
</dbReference>
<comment type="caution">
    <text evidence="12">The sequence shown here is derived from an EMBL/GenBank/DDBJ whole genome shotgun (WGS) entry which is preliminary data.</text>
</comment>
<protein>
    <recommendedName>
        <fullName evidence="1">tRNA-uridine 2-sulfurtransferase</fullName>
        <ecNumber evidence="1">2.8.1.13</ecNumber>
    </recommendedName>
</protein>
<dbReference type="Pfam" id="PF03054">
    <property type="entry name" value="tRNA_Me_trans"/>
    <property type="match status" value="1"/>
</dbReference>
<keyword evidence="5" id="KW-0547">Nucleotide-binding</keyword>
<reference evidence="12" key="2">
    <citation type="submission" date="2021-04" db="EMBL/GenBank/DDBJ databases">
        <authorList>
            <person name="Gilroy R."/>
        </authorList>
    </citation>
    <scope>NUCLEOTIDE SEQUENCE</scope>
    <source>
        <strain evidence="12">ChiBcec15-1070</strain>
    </source>
</reference>
<evidence type="ECO:0000259" key="11">
    <source>
        <dbReference type="Pfam" id="PF20259"/>
    </source>
</evidence>
<dbReference type="Gene3D" id="2.30.30.280">
    <property type="entry name" value="Adenine nucleotide alpha hydrolases-like domains"/>
    <property type="match status" value="1"/>
</dbReference>
<dbReference type="Gene3D" id="3.40.50.620">
    <property type="entry name" value="HUPs"/>
    <property type="match status" value="1"/>
</dbReference>
<dbReference type="InterPro" id="IPR046884">
    <property type="entry name" value="MnmA-like_central"/>
</dbReference>
<accession>A0A9D1QBJ4</accession>
<organism evidence="12 13">
    <name type="scientific">Candidatus Rikenella faecigallinarum</name>
    <dbReference type="NCBI Taxonomy" id="2838745"/>
    <lineage>
        <taxon>Bacteria</taxon>
        <taxon>Pseudomonadati</taxon>
        <taxon>Bacteroidota</taxon>
        <taxon>Bacteroidia</taxon>
        <taxon>Bacteroidales</taxon>
        <taxon>Rikenellaceae</taxon>
        <taxon>Rikenella</taxon>
    </lineage>
</organism>
<dbReference type="SUPFAM" id="SSF52402">
    <property type="entry name" value="Adenine nucleotide alpha hydrolases-like"/>
    <property type="match status" value="1"/>
</dbReference>
<dbReference type="Gene3D" id="2.40.30.10">
    <property type="entry name" value="Translation factors"/>
    <property type="match status" value="1"/>
</dbReference>
<dbReference type="EC" id="2.8.1.13" evidence="1"/>